<dbReference type="EMBL" id="CAJOAX010010802">
    <property type="protein sequence ID" value="CAF4081746.1"/>
    <property type="molecule type" value="Genomic_DNA"/>
</dbReference>
<evidence type="ECO:0000313" key="6">
    <source>
        <dbReference type="EMBL" id="CAF4081746.1"/>
    </source>
</evidence>
<proteinExistence type="predicted"/>
<dbReference type="OrthoDB" id="9985306at2759"/>
<dbReference type="InterPro" id="IPR000182">
    <property type="entry name" value="GNAT_dom"/>
</dbReference>
<evidence type="ECO:0000313" key="7">
    <source>
        <dbReference type="EMBL" id="CAF4207805.1"/>
    </source>
</evidence>
<evidence type="ECO:0000313" key="3">
    <source>
        <dbReference type="EMBL" id="CAF1173102.1"/>
    </source>
</evidence>
<dbReference type="Gene3D" id="3.40.630.30">
    <property type="match status" value="1"/>
</dbReference>
<dbReference type="InterPro" id="IPR051554">
    <property type="entry name" value="Acetyltransferase_Eis"/>
</dbReference>
<evidence type="ECO:0000313" key="5">
    <source>
        <dbReference type="EMBL" id="CAF3906197.1"/>
    </source>
</evidence>
<dbReference type="Proteomes" id="UP000663882">
    <property type="component" value="Unassembled WGS sequence"/>
</dbReference>
<reference evidence="3" key="1">
    <citation type="submission" date="2021-02" db="EMBL/GenBank/DDBJ databases">
        <authorList>
            <person name="Nowell W R."/>
        </authorList>
    </citation>
    <scope>NUCLEOTIDE SEQUENCE</scope>
</reference>
<evidence type="ECO:0000313" key="4">
    <source>
        <dbReference type="EMBL" id="CAF1517132.1"/>
    </source>
</evidence>
<dbReference type="EMBL" id="CAJOBD010015374">
    <property type="protein sequence ID" value="CAF4207805.1"/>
    <property type="molecule type" value="Genomic_DNA"/>
</dbReference>
<organism evidence="3 8">
    <name type="scientific">Rotaria sordida</name>
    <dbReference type="NCBI Taxonomy" id="392033"/>
    <lineage>
        <taxon>Eukaryota</taxon>
        <taxon>Metazoa</taxon>
        <taxon>Spiralia</taxon>
        <taxon>Gnathifera</taxon>
        <taxon>Rotifera</taxon>
        <taxon>Eurotatoria</taxon>
        <taxon>Bdelloidea</taxon>
        <taxon>Philodinida</taxon>
        <taxon>Philodinidae</taxon>
        <taxon>Rotaria</taxon>
    </lineage>
</organism>
<dbReference type="Proteomes" id="UP000663836">
    <property type="component" value="Unassembled WGS sequence"/>
</dbReference>
<dbReference type="GO" id="GO:0034069">
    <property type="term" value="F:aminoglycoside N-acetyltransferase activity"/>
    <property type="evidence" value="ECO:0007669"/>
    <property type="project" value="TreeGrafter"/>
</dbReference>
<evidence type="ECO:0000313" key="8">
    <source>
        <dbReference type="Proteomes" id="UP000663889"/>
    </source>
</evidence>
<dbReference type="Pfam" id="PF13527">
    <property type="entry name" value="Acetyltransf_9"/>
    <property type="match status" value="1"/>
</dbReference>
<dbReference type="InterPro" id="IPR016181">
    <property type="entry name" value="Acyl_CoA_acyltransferase"/>
</dbReference>
<dbReference type="EMBL" id="CAJNOU010001232">
    <property type="protein sequence ID" value="CAF1173102.1"/>
    <property type="molecule type" value="Genomic_DNA"/>
</dbReference>
<dbReference type="PANTHER" id="PTHR37817">
    <property type="entry name" value="N-ACETYLTRANSFERASE EIS"/>
    <property type="match status" value="1"/>
</dbReference>
<dbReference type="AlphaFoldDB" id="A0A814UBR3"/>
<accession>A0A814UBR3</accession>
<dbReference type="Proteomes" id="UP000663823">
    <property type="component" value="Unassembled WGS sequence"/>
</dbReference>
<gene>
    <name evidence="5" type="ORF">FNK824_LOCUS20845</name>
    <name evidence="7" type="ORF">JBS370_LOCUS36842</name>
    <name evidence="6" type="ORF">OTI717_LOCUS33229</name>
    <name evidence="2" type="ORF">RFH988_LOCUS21314</name>
    <name evidence="3" type="ORF">SEV965_LOCUS19627</name>
    <name evidence="4" type="ORF">ZHD862_LOCUS38205</name>
</gene>
<dbReference type="Proteomes" id="UP000663874">
    <property type="component" value="Unassembled WGS sequence"/>
</dbReference>
<comment type="caution">
    <text evidence="3">The sequence shown here is derived from an EMBL/GenBank/DDBJ whole genome shotgun (WGS) entry which is preliminary data.</text>
</comment>
<evidence type="ECO:0000259" key="1">
    <source>
        <dbReference type="PROSITE" id="PS51186"/>
    </source>
</evidence>
<dbReference type="EMBL" id="CAJOBE010003899">
    <property type="protein sequence ID" value="CAF3906197.1"/>
    <property type="molecule type" value="Genomic_DNA"/>
</dbReference>
<feature type="domain" description="N-acetyltransferase" evidence="1">
    <location>
        <begin position="12"/>
        <end position="158"/>
    </location>
</feature>
<sequence>MDSVLNFDISSIVYRYVEKHEQQQVIDLVYPIFKTNHDVEKRYFSLDASPYYQEGDTLGAWHNDKLVSIVHIRRLTLRSNENNEKYLCGGLGNVATVDEYRRHGLSRHLLQMAIDRMEKSNEFDISMLTTKKHSHYTVLGWEPVPYPSQIIIDWKNITSSSTDAEWRSASNVSSEDIELLLKIHSNNPRIYQIDRSPSTLFQHWVKMRWQNNAAIVCLYEHEKEQGYAVIGKPDSENDICVLEWRAPNVNLEKKLLSQAAAEIRQRHGSTKPIRLLALPQYMTIDELTEWAGPLQIRTKQNLMMRNIRLPKEVYGKIKFAYSEGYTAHWAGDYF</sequence>
<dbReference type="EMBL" id="CAJNOT010008322">
    <property type="protein sequence ID" value="CAF1517132.1"/>
    <property type="molecule type" value="Genomic_DNA"/>
</dbReference>
<dbReference type="SUPFAM" id="SSF55729">
    <property type="entry name" value="Acyl-CoA N-acyltransferases (Nat)"/>
    <property type="match status" value="1"/>
</dbReference>
<name>A0A814UBR3_9BILA</name>
<dbReference type="CDD" id="cd04301">
    <property type="entry name" value="NAT_SF"/>
    <property type="match status" value="1"/>
</dbReference>
<dbReference type="GO" id="GO:0030649">
    <property type="term" value="P:aminoglycoside antibiotic catabolic process"/>
    <property type="evidence" value="ECO:0007669"/>
    <property type="project" value="TreeGrafter"/>
</dbReference>
<protein>
    <recommendedName>
        <fullName evidence="1">N-acetyltransferase domain-containing protein</fullName>
    </recommendedName>
</protein>
<dbReference type="Proteomes" id="UP000663889">
    <property type="component" value="Unassembled WGS sequence"/>
</dbReference>
<evidence type="ECO:0000313" key="2">
    <source>
        <dbReference type="EMBL" id="CAF1139669.1"/>
    </source>
</evidence>
<dbReference type="PANTHER" id="PTHR37817:SF1">
    <property type="entry name" value="N-ACETYLTRANSFERASE EIS"/>
    <property type="match status" value="1"/>
</dbReference>
<dbReference type="EMBL" id="CAJNOO010001352">
    <property type="protein sequence ID" value="CAF1139669.1"/>
    <property type="molecule type" value="Genomic_DNA"/>
</dbReference>
<dbReference type="Proteomes" id="UP000663864">
    <property type="component" value="Unassembled WGS sequence"/>
</dbReference>
<dbReference type="PROSITE" id="PS51186">
    <property type="entry name" value="GNAT"/>
    <property type="match status" value="1"/>
</dbReference>